<evidence type="ECO:0008006" key="9">
    <source>
        <dbReference type="Google" id="ProtNLM"/>
    </source>
</evidence>
<keyword evidence="5" id="KW-0539">Nucleus</keyword>
<evidence type="ECO:0000313" key="7">
    <source>
        <dbReference type="EMBL" id="KND01358.1"/>
    </source>
</evidence>
<dbReference type="Proteomes" id="UP000053201">
    <property type="component" value="Unassembled WGS sequence"/>
</dbReference>
<dbReference type="GO" id="GO:0005681">
    <property type="term" value="C:spliceosomal complex"/>
    <property type="evidence" value="ECO:0007669"/>
    <property type="project" value="TreeGrafter"/>
</dbReference>
<dbReference type="InterPro" id="IPR003521">
    <property type="entry name" value="ICln"/>
</dbReference>
<protein>
    <recommendedName>
        <fullName evidence="9">Chloride channel, nucleotide-sensitive, 1A</fullName>
    </recommendedName>
</protein>
<dbReference type="Gene3D" id="2.30.29.30">
    <property type="entry name" value="Pleckstrin-homology domain (PH domain)/Phosphotyrosine-binding domain (PTB)"/>
    <property type="match status" value="1"/>
</dbReference>
<name>A0A0L0HJZ5_SPIPD</name>
<feature type="region of interest" description="Disordered" evidence="6">
    <location>
        <begin position="167"/>
        <end position="191"/>
    </location>
</feature>
<dbReference type="InterPro" id="IPR011993">
    <property type="entry name" value="PH-like_dom_sf"/>
</dbReference>
<reference evidence="7 8" key="1">
    <citation type="submission" date="2009-08" db="EMBL/GenBank/DDBJ databases">
        <title>The Genome Sequence of Spizellomyces punctatus strain DAOM BR117.</title>
        <authorList>
            <consortium name="The Broad Institute Genome Sequencing Platform"/>
            <person name="Russ C."/>
            <person name="Cuomo C."/>
            <person name="Shea T."/>
            <person name="Young S.K."/>
            <person name="Zeng Q."/>
            <person name="Koehrsen M."/>
            <person name="Haas B."/>
            <person name="Borodovsky M."/>
            <person name="Guigo R."/>
            <person name="Alvarado L."/>
            <person name="Berlin A."/>
            <person name="Bochicchio J."/>
            <person name="Borenstein D."/>
            <person name="Chapman S."/>
            <person name="Chen Z."/>
            <person name="Engels R."/>
            <person name="Freedman E."/>
            <person name="Gellesch M."/>
            <person name="Goldberg J."/>
            <person name="Griggs A."/>
            <person name="Gujja S."/>
            <person name="Heiman D."/>
            <person name="Hepburn T."/>
            <person name="Howarth C."/>
            <person name="Jen D."/>
            <person name="Larson L."/>
            <person name="Lewis B."/>
            <person name="Mehta T."/>
            <person name="Park D."/>
            <person name="Pearson M."/>
            <person name="Roberts A."/>
            <person name="Saif S."/>
            <person name="Shenoy N."/>
            <person name="Sisk P."/>
            <person name="Stolte C."/>
            <person name="Sykes S."/>
            <person name="Thomson T."/>
            <person name="Walk T."/>
            <person name="White J."/>
            <person name="Yandava C."/>
            <person name="Burger G."/>
            <person name="Gray M.W."/>
            <person name="Holland P.W.H."/>
            <person name="King N."/>
            <person name="Lang F.B.F."/>
            <person name="Roger A.J."/>
            <person name="Ruiz-Trillo I."/>
            <person name="Lander E."/>
            <person name="Nusbaum C."/>
        </authorList>
    </citation>
    <scope>NUCLEOTIDE SEQUENCE [LARGE SCALE GENOMIC DNA]</scope>
    <source>
        <strain evidence="7 8">DAOM BR117</strain>
    </source>
</reference>
<sequence length="236" mass="25940">MPIHISNELPDLLVPEEAWRSPANGVNGHLHSAESTSPRVRHLQKSVSLLFDPPLSSNLIPGKGDLYIAESQLVWYSPEKRLSIAIDYPSIGIHAISRQGDALTEGKPHVYGQLDSMVIVREERTDAMDHDGESDGEEEQACEFRLVPDDLTALDAMFQAISDCAALHPDPDAEEDDNEEGDWYYTPDDPQELNGLQEAALQHLDSVFEGPNPLGNLGGNSNPADQFADATEDMEQ</sequence>
<evidence type="ECO:0000256" key="5">
    <source>
        <dbReference type="ARBA" id="ARBA00023242"/>
    </source>
</evidence>
<dbReference type="PRINTS" id="PR01348">
    <property type="entry name" value="ICLNCHANNEL"/>
</dbReference>
<keyword evidence="4" id="KW-0963">Cytoplasm</keyword>
<proteinExistence type="inferred from homology"/>
<accession>A0A0L0HJZ5</accession>
<dbReference type="eggNOG" id="KOG3238">
    <property type="taxonomic scope" value="Eukaryota"/>
</dbReference>
<evidence type="ECO:0000256" key="6">
    <source>
        <dbReference type="SAM" id="MobiDB-lite"/>
    </source>
</evidence>
<dbReference type="OrthoDB" id="19714at2759"/>
<dbReference type="GO" id="GO:0006821">
    <property type="term" value="P:chloride transport"/>
    <property type="evidence" value="ECO:0007669"/>
    <property type="project" value="InterPro"/>
</dbReference>
<evidence type="ECO:0000256" key="3">
    <source>
        <dbReference type="ARBA" id="ARBA00007054"/>
    </source>
</evidence>
<evidence type="ECO:0000313" key="8">
    <source>
        <dbReference type="Proteomes" id="UP000053201"/>
    </source>
</evidence>
<dbReference type="GO" id="GO:0045292">
    <property type="term" value="P:mRNA cis splicing, via spliceosome"/>
    <property type="evidence" value="ECO:0007669"/>
    <property type="project" value="TreeGrafter"/>
</dbReference>
<dbReference type="Pfam" id="PF03517">
    <property type="entry name" value="Voldacs"/>
    <property type="match status" value="1"/>
</dbReference>
<evidence type="ECO:0000256" key="2">
    <source>
        <dbReference type="ARBA" id="ARBA00004496"/>
    </source>
</evidence>
<gene>
    <name evidence="7" type="ORF">SPPG_03171</name>
</gene>
<dbReference type="InterPro" id="IPR039924">
    <property type="entry name" value="ICln/Lot5/Saf5"/>
</dbReference>
<comment type="subcellular location">
    <subcellularLocation>
        <location evidence="2">Cytoplasm</location>
    </subcellularLocation>
    <subcellularLocation>
        <location evidence="1">Nucleus</location>
    </subcellularLocation>
</comment>
<feature type="compositionally biased region" description="Low complexity" evidence="6">
    <location>
        <begin position="210"/>
        <end position="223"/>
    </location>
</feature>
<dbReference type="GO" id="GO:0006884">
    <property type="term" value="P:cell volume homeostasis"/>
    <property type="evidence" value="ECO:0007669"/>
    <property type="project" value="InterPro"/>
</dbReference>
<keyword evidence="8" id="KW-1185">Reference proteome</keyword>
<dbReference type="GO" id="GO:0034709">
    <property type="term" value="C:methylosome"/>
    <property type="evidence" value="ECO:0007669"/>
    <property type="project" value="InterPro"/>
</dbReference>
<dbReference type="STRING" id="645134.A0A0L0HJZ5"/>
<dbReference type="VEuPathDB" id="FungiDB:SPPG_03171"/>
<feature type="compositionally biased region" description="Acidic residues" evidence="6">
    <location>
        <begin position="172"/>
        <end position="182"/>
    </location>
</feature>
<evidence type="ECO:0000256" key="1">
    <source>
        <dbReference type="ARBA" id="ARBA00004123"/>
    </source>
</evidence>
<dbReference type="PANTHER" id="PTHR21399:SF0">
    <property type="entry name" value="METHYLOSOME SUBUNIT PICLN"/>
    <property type="match status" value="1"/>
</dbReference>
<dbReference type="GO" id="GO:0005829">
    <property type="term" value="C:cytosol"/>
    <property type="evidence" value="ECO:0007669"/>
    <property type="project" value="InterPro"/>
</dbReference>
<dbReference type="AlphaFoldDB" id="A0A0L0HJZ5"/>
<dbReference type="OMA" id="ESALVFM"/>
<dbReference type="GO" id="GO:0005886">
    <property type="term" value="C:plasma membrane"/>
    <property type="evidence" value="ECO:0007669"/>
    <property type="project" value="InterPro"/>
</dbReference>
<feature type="region of interest" description="Disordered" evidence="6">
    <location>
        <begin position="206"/>
        <end position="236"/>
    </location>
</feature>
<dbReference type="GO" id="GO:0034715">
    <property type="term" value="C:pICln-Sm protein complex"/>
    <property type="evidence" value="ECO:0007669"/>
    <property type="project" value="InterPro"/>
</dbReference>
<dbReference type="GeneID" id="27686705"/>
<dbReference type="GO" id="GO:0000387">
    <property type="term" value="P:spliceosomal snRNP assembly"/>
    <property type="evidence" value="ECO:0007669"/>
    <property type="project" value="InterPro"/>
</dbReference>
<evidence type="ECO:0000256" key="4">
    <source>
        <dbReference type="ARBA" id="ARBA00022490"/>
    </source>
</evidence>
<dbReference type="InParanoid" id="A0A0L0HJZ5"/>
<dbReference type="EMBL" id="KQ257454">
    <property type="protein sequence ID" value="KND01358.1"/>
    <property type="molecule type" value="Genomic_DNA"/>
</dbReference>
<dbReference type="RefSeq" id="XP_016609397.1">
    <property type="nucleotide sequence ID" value="XM_016751446.1"/>
</dbReference>
<dbReference type="PANTHER" id="PTHR21399">
    <property type="entry name" value="CHLORIDE CONDUCTANCE REGULATORY PROTEIN ICLN"/>
    <property type="match status" value="1"/>
</dbReference>
<comment type="similarity">
    <text evidence="3">Belongs to the pICln (TC 1.A.47) family.</text>
</comment>
<organism evidence="7 8">
    <name type="scientific">Spizellomyces punctatus (strain DAOM BR117)</name>
    <dbReference type="NCBI Taxonomy" id="645134"/>
    <lineage>
        <taxon>Eukaryota</taxon>
        <taxon>Fungi</taxon>
        <taxon>Fungi incertae sedis</taxon>
        <taxon>Chytridiomycota</taxon>
        <taxon>Chytridiomycota incertae sedis</taxon>
        <taxon>Chytridiomycetes</taxon>
        <taxon>Spizellomycetales</taxon>
        <taxon>Spizellomycetaceae</taxon>
        <taxon>Spizellomyces</taxon>
    </lineage>
</organism>